<evidence type="ECO:0000256" key="3">
    <source>
        <dbReference type="SAM" id="MobiDB-lite"/>
    </source>
</evidence>
<dbReference type="InterPro" id="IPR011004">
    <property type="entry name" value="Trimer_LpxA-like_sf"/>
</dbReference>
<dbReference type="PROSITE" id="PS00101">
    <property type="entry name" value="HEXAPEP_TRANSFERASES"/>
    <property type="match status" value="1"/>
</dbReference>
<keyword evidence="6" id="KW-1185">Reference proteome</keyword>
<evidence type="ECO:0000256" key="1">
    <source>
        <dbReference type="ARBA" id="ARBA00022679"/>
    </source>
</evidence>
<keyword evidence="2" id="KW-0677">Repeat</keyword>
<dbReference type="InterPro" id="IPR018357">
    <property type="entry name" value="Hexapep_transf_CS"/>
</dbReference>
<name>A0ABP7EDT0_9MICO</name>
<dbReference type="InterPro" id="IPR041561">
    <property type="entry name" value="PglD_N"/>
</dbReference>
<dbReference type="InterPro" id="IPR020019">
    <property type="entry name" value="AcTrfase_PglD-like"/>
</dbReference>
<feature type="domain" description="PglD N-terminal" evidence="4">
    <location>
        <begin position="9"/>
        <end position="83"/>
    </location>
</feature>
<comment type="caution">
    <text evidence="5">The sequence shown here is derived from an EMBL/GenBank/DDBJ whole genome shotgun (WGS) entry which is preliminary data.</text>
</comment>
<dbReference type="NCBIfam" id="TIGR03570">
    <property type="entry name" value="NeuD_NnaD"/>
    <property type="match status" value="1"/>
</dbReference>
<dbReference type="EMBL" id="BAABDC010000008">
    <property type="protein sequence ID" value="GAA3717856.1"/>
    <property type="molecule type" value="Genomic_DNA"/>
</dbReference>
<dbReference type="Gene3D" id="2.160.10.10">
    <property type="entry name" value="Hexapeptide repeat proteins"/>
    <property type="match status" value="1"/>
</dbReference>
<accession>A0ABP7EDT0</accession>
<dbReference type="RefSeq" id="WP_344950396.1">
    <property type="nucleotide sequence ID" value="NZ_BAABDC010000008.1"/>
</dbReference>
<evidence type="ECO:0000313" key="5">
    <source>
        <dbReference type="EMBL" id="GAA3717856.1"/>
    </source>
</evidence>
<dbReference type="PANTHER" id="PTHR43300">
    <property type="entry name" value="ACETYLTRANSFERASE"/>
    <property type="match status" value="1"/>
</dbReference>
<organism evidence="5 6">
    <name type="scientific">Terrabacter ginsenosidimutans</name>
    <dbReference type="NCBI Taxonomy" id="490575"/>
    <lineage>
        <taxon>Bacteria</taxon>
        <taxon>Bacillati</taxon>
        <taxon>Actinomycetota</taxon>
        <taxon>Actinomycetes</taxon>
        <taxon>Micrococcales</taxon>
        <taxon>Intrasporangiaceae</taxon>
        <taxon>Terrabacter</taxon>
    </lineage>
</organism>
<evidence type="ECO:0000313" key="6">
    <source>
        <dbReference type="Proteomes" id="UP001501468"/>
    </source>
</evidence>
<dbReference type="Proteomes" id="UP001501468">
    <property type="component" value="Unassembled WGS sequence"/>
</dbReference>
<dbReference type="PANTHER" id="PTHR43300:SF7">
    <property type="entry name" value="UDP-N-ACETYLBACILLOSAMINE N-ACETYLTRANSFERASE"/>
    <property type="match status" value="1"/>
</dbReference>
<proteinExistence type="predicted"/>
<dbReference type="Pfam" id="PF17836">
    <property type="entry name" value="PglD_N"/>
    <property type="match status" value="1"/>
</dbReference>
<feature type="region of interest" description="Disordered" evidence="3">
    <location>
        <begin position="204"/>
        <end position="223"/>
    </location>
</feature>
<dbReference type="SUPFAM" id="SSF51161">
    <property type="entry name" value="Trimeric LpxA-like enzymes"/>
    <property type="match status" value="1"/>
</dbReference>
<evidence type="ECO:0000256" key="2">
    <source>
        <dbReference type="ARBA" id="ARBA00022737"/>
    </source>
</evidence>
<gene>
    <name evidence="5" type="ORF">GCM10022399_38000</name>
</gene>
<dbReference type="InterPro" id="IPR050179">
    <property type="entry name" value="Trans_hexapeptide_repeat"/>
</dbReference>
<feature type="compositionally biased region" description="Basic and acidic residues" evidence="3">
    <location>
        <begin position="212"/>
        <end position="223"/>
    </location>
</feature>
<protein>
    <submittedName>
        <fullName evidence="5">Acetyltransferase</fullName>
    </submittedName>
</protein>
<sequence length="223" mass="21875">MTGGETGWVVLGAGGHARSVVDVLERAGQTVVAVSGDSPDGESWHVDVVADDRAAFELIAARGLHAVVAIGSNPARTRLVRELVQRGLSVPPVVASTATVSTRSILGAGTVVLEHAHVGPSSRLGDAVVVNTAAVVEHDCSVGVGVHVAPGAVLLGGASVGDGTLVGSGARVLPLVSVGAGATVGAGAVVTRHVADGETVVGAPATTPATRATRDDRPLGGTP</sequence>
<dbReference type="Gene3D" id="3.40.50.20">
    <property type="match status" value="1"/>
</dbReference>
<evidence type="ECO:0000259" key="4">
    <source>
        <dbReference type="Pfam" id="PF17836"/>
    </source>
</evidence>
<keyword evidence="1" id="KW-0808">Transferase</keyword>
<reference evidence="6" key="1">
    <citation type="journal article" date="2019" name="Int. J. Syst. Evol. Microbiol.">
        <title>The Global Catalogue of Microorganisms (GCM) 10K type strain sequencing project: providing services to taxonomists for standard genome sequencing and annotation.</title>
        <authorList>
            <consortium name="The Broad Institute Genomics Platform"/>
            <consortium name="The Broad Institute Genome Sequencing Center for Infectious Disease"/>
            <person name="Wu L."/>
            <person name="Ma J."/>
        </authorList>
    </citation>
    <scope>NUCLEOTIDE SEQUENCE [LARGE SCALE GENOMIC DNA]</scope>
    <source>
        <strain evidence="6">JCM 17125</strain>
    </source>
</reference>